<evidence type="ECO:0000256" key="5">
    <source>
        <dbReference type="ARBA" id="ARBA00023136"/>
    </source>
</evidence>
<feature type="domain" description="Type II secretion system protein GspF" evidence="7">
    <location>
        <begin position="114"/>
        <end position="238"/>
    </location>
</feature>
<feature type="transmembrane region" description="Helical" evidence="6">
    <location>
        <begin position="253"/>
        <end position="273"/>
    </location>
</feature>
<accession>A0A261U6Y7</accession>
<organism evidence="8 9">
    <name type="scientific">Bordetella genomosp. 4</name>
    <dbReference type="NCBI Taxonomy" id="463044"/>
    <lineage>
        <taxon>Bacteria</taxon>
        <taxon>Pseudomonadati</taxon>
        <taxon>Pseudomonadota</taxon>
        <taxon>Betaproteobacteria</taxon>
        <taxon>Burkholderiales</taxon>
        <taxon>Alcaligenaceae</taxon>
        <taxon>Bordetella</taxon>
    </lineage>
</organism>
<name>A0A261U6Y7_9BORD</name>
<dbReference type="Proteomes" id="UP000216885">
    <property type="component" value="Unassembled WGS sequence"/>
</dbReference>
<evidence type="ECO:0000256" key="2">
    <source>
        <dbReference type="ARBA" id="ARBA00022475"/>
    </source>
</evidence>
<dbReference type="InterPro" id="IPR018076">
    <property type="entry name" value="T2SS_GspF_dom"/>
</dbReference>
<evidence type="ECO:0000259" key="7">
    <source>
        <dbReference type="Pfam" id="PF00482"/>
    </source>
</evidence>
<evidence type="ECO:0000313" key="8">
    <source>
        <dbReference type="EMBL" id="OZI57694.1"/>
    </source>
</evidence>
<comment type="subcellular location">
    <subcellularLocation>
        <location evidence="1">Cell membrane</location>
        <topology evidence="1">Multi-pass membrane protein</topology>
    </subcellularLocation>
</comment>
<comment type="caution">
    <text evidence="8">The sequence shown here is derived from an EMBL/GenBank/DDBJ whole genome shotgun (WGS) entry which is preliminary data.</text>
</comment>
<reference evidence="8 9" key="1">
    <citation type="submission" date="2017-05" db="EMBL/GenBank/DDBJ databases">
        <title>Complete and WGS of Bordetella genogroups.</title>
        <authorList>
            <person name="Spilker T."/>
            <person name="LiPuma J."/>
        </authorList>
    </citation>
    <scope>NUCLEOTIDE SEQUENCE [LARGE SCALE GENOMIC DNA]</scope>
    <source>
        <strain evidence="8 9">AU9919</strain>
    </source>
</reference>
<protein>
    <submittedName>
        <fullName evidence="8">Pilus assembly protein</fullName>
    </submittedName>
</protein>
<dbReference type="PANTHER" id="PTHR35007:SF1">
    <property type="entry name" value="PILUS ASSEMBLY PROTEIN"/>
    <property type="match status" value="1"/>
</dbReference>
<feature type="transmembrane region" description="Helical" evidence="6">
    <location>
        <begin position="62"/>
        <end position="87"/>
    </location>
</feature>
<evidence type="ECO:0000256" key="3">
    <source>
        <dbReference type="ARBA" id="ARBA00022692"/>
    </source>
</evidence>
<dbReference type="PANTHER" id="PTHR35007">
    <property type="entry name" value="INTEGRAL MEMBRANE PROTEIN-RELATED"/>
    <property type="match status" value="1"/>
</dbReference>
<dbReference type="GO" id="GO:0005886">
    <property type="term" value="C:plasma membrane"/>
    <property type="evidence" value="ECO:0007669"/>
    <property type="project" value="UniProtKB-SubCell"/>
</dbReference>
<dbReference type="InterPro" id="IPR042094">
    <property type="entry name" value="T2SS_GspF_sf"/>
</dbReference>
<keyword evidence="4 6" id="KW-1133">Transmembrane helix</keyword>
<evidence type="ECO:0000256" key="1">
    <source>
        <dbReference type="ARBA" id="ARBA00004651"/>
    </source>
</evidence>
<evidence type="ECO:0000256" key="4">
    <source>
        <dbReference type="ARBA" id="ARBA00022989"/>
    </source>
</evidence>
<dbReference type="Pfam" id="PF00482">
    <property type="entry name" value="T2SSF"/>
    <property type="match status" value="1"/>
</dbReference>
<evidence type="ECO:0000313" key="9">
    <source>
        <dbReference type="Proteomes" id="UP000216885"/>
    </source>
</evidence>
<dbReference type="RefSeq" id="WP_094837757.1">
    <property type="nucleotide sequence ID" value="NZ_NEVQ01000012.1"/>
</dbReference>
<sequence length="281" mass="30687">MVWIALTMSTACAVLLVWQMQTWFGPAVIRYHTLYTRDTSIKLGELFLFITPAQLRVWTMTLAIMIGGLAFILTGAPIVAGIAIVIATRLPQSLASRLRGRRLARFERQLPSALLALASALRAGVGVPAALRHIADHSEAPLAQEFGLLLREQRLGVSFETALTNLHARMPSEASALFVASLNVASHTGGNLAEILEGIAATLRERLKWQEKVRTLTSQGRLQAWIVGALPLLLLCVLSYLEADAMAMLWQTPTGWAVLAVLCMLEAGGMLLIRRIVNIDM</sequence>
<evidence type="ECO:0000256" key="6">
    <source>
        <dbReference type="SAM" id="Phobius"/>
    </source>
</evidence>
<keyword evidence="9" id="KW-1185">Reference proteome</keyword>
<dbReference type="AlphaFoldDB" id="A0A261U6Y7"/>
<keyword evidence="3 6" id="KW-0812">Transmembrane</keyword>
<dbReference type="Gene3D" id="1.20.81.30">
    <property type="entry name" value="Type II secretion system (T2SS), domain F"/>
    <property type="match status" value="1"/>
</dbReference>
<feature type="transmembrane region" description="Helical" evidence="6">
    <location>
        <begin position="222"/>
        <end position="241"/>
    </location>
</feature>
<dbReference type="EMBL" id="NEVQ01000012">
    <property type="protein sequence ID" value="OZI57694.1"/>
    <property type="molecule type" value="Genomic_DNA"/>
</dbReference>
<keyword evidence="5 6" id="KW-0472">Membrane</keyword>
<proteinExistence type="predicted"/>
<keyword evidence="2" id="KW-1003">Cell membrane</keyword>
<gene>
    <name evidence="8" type="ORF">CAL20_09990</name>
</gene>